<comment type="caution">
    <text evidence="1">The sequence shown here is derived from an EMBL/GenBank/DDBJ whole genome shotgun (WGS) entry which is preliminary data.</text>
</comment>
<gene>
    <name evidence="1" type="ORF">S01H1_33150</name>
</gene>
<dbReference type="AlphaFoldDB" id="X0USJ9"/>
<accession>X0USJ9</accession>
<name>X0USJ9_9ZZZZ</name>
<proteinExistence type="predicted"/>
<feature type="non-terminal residue" evidence="1">
    <location>
        <position position="1"/>
    </location>
</feature>
<protein>
    <submittedName>
        <fullName evidence="1">Uncharacterized protein</fullName>
    </submittedName>
</protein>
<evidence type="ECO:0000313" key="1">
    <source>
        <dbReference type="EMBL" id="GAG08824.1"/>
    </source>
</evidence>
<dbReference type="Gene3D" id="3.30.420.240">
    <property type="match status" value="1"/>
</dbReference>
<organism evidence="1">
    <name type="scientific">marine sediment metagenome</name>
    <dbReference type="NCBI Taxonomy" id="412755"/>
    <lineage>
        <taxon>unclassified sequences</taxon>
        <taxon>metagenomes</taxon>
        <taxon>ecological metagenomes</taxon>
    </lineage>
</organism>
<reference evidence="1" key="1">
    <citation type="journal article" date="2014" name="Front. Microbiol.">
        <title>High frequency of phylogenetically diverse reductive dehalogenase-homologous genes in deep subseafloor sedimentary metagenomes.</title>
        <authorList>
            <person name="Kawai M."/>
            <person name="Futagami T."/>
            <person name="Toyoda A."/>
            <person name="Takaki Y."/>
            <person name="Nishi S."/>
            <person name="Hori S."/>
            <person name="Arai W."/>
            <person name="Tsubouchi T."/>
            <person name="Morono Y."/>
            <person name="Uchiyama I."/>
            <person name="Ito T."/>
            <person name="Fujiyama A."/>
            <person name="Inagaki F."/>
            <person name="Takami H."/>
        </authorList>
    </citation>
    <scope>NUCLEOTIDE SEQUENCE</scope>
    <source>
        <strain evidence="1">Expedition CK06-06</strain>
    </source>
</reference>
<sequence length="93" mass="10418">LRAYCYWAIRDALDPSLGGELAIPPHAELIEDLVAMEFSHRSNGKIQMKPKEEIKKVLGRSPDFGDSLANTYYPLDSKRVYIAGGDDVRPSPR</sequence>
<dbReference type="EMBL" id="BARS01020569">
    <property type="protein sequence ID" value="GAG08824.1"/>
    <property type="molecule type" value="Genomic_DNA"/>
</dbReference>